<keyword evidence="3" id="KW-1185">Reference proteome</keyword>
<keyword evidence="1" id="KW-0812">Transmembrane</keyword>
<name>A0A243WEG6_9BACT</name>
<sequence length="714" mass="79253">MTVRSRSHGLKWLLVGLLILGGLLTAASLLLDPWLRRKLEEQVTERSAGRYQLHVAELHTSWWRRSVRLRGVRLEPGSAARFRGAGAQWPRATLELKELFITGIGVGALLRHGVLPVERLLLDAPRVHVLALPGAASSKNNKPLYEQLPFQLAGIRVRSLEVRGLEARYGPGRQPLALLRRGDVHARDILLSAAGAADTQRIGYAASLEVRAAGVVAAVQAHRLALAAVRFSSEAHRLTLDSLRVVPARTGGAKGAMQVALVLPHLALTGLQTADLQRRQFRADSLLFERPRITFKPPAVPPPALHKLLAPYFDQVQLAHAVINHGQGRITGNRRSPQVYDVVLSGRNLRIDAVGARDVSRVYYGQAWAGQTGAGAVLLDAPNYRLAYQRMRLATEPGLLQLEEVTLVPTLSPAALNRRKHHQSPHLTVRLPYLRLLGFNYAALANRKTLAVQQVEARHPRIKVAGDGRFALNPEKSVATPDAIGRLPFRVDIRQLRVTDCNMYFTYLSPQSERAGSMSLNRLQGTITNITNDPRRMTNTHPVVARVSGWIQNQCHVRATFWLPLLDPQGRHRVEGMFGAAPITMLNSITQPCRLVGFKSGQIKHVFVQMRADRRHIEGIMRAQYADLQLTFLAKDGGADHKNLLSRVKSKLVNVVVIRDENPRRRGTLKPGYIQSRRDLRLSVFSLWRQGLVSGMLNSIGVPQKMAQTFSEAE</sequence>
<comment type="caution">
    <text evidence="2">The sequence shown here is derived from an EMBL/GenBank/DDBJ whole genome shotgun (WGS) entry which is preliminary data.</text>
</comment>
<accession>A0A243WEG6</accession>
<evidence type="ECO:0008006" key="4">
    <source>
        <dbReference type="Google" id="ProtNLM"/>
    </source>
</evidence>
<organism evidence="2 3">
    <name type="scientific">Hymenobacter crusticola</name>
    <dbReference type="NCBI Taxonomy" id="1770526"/>
    <lineage>
        <taxon>Bacteria</taxon>
        <taxon>Pseudomonadati</taxon>
        <taxon>Bacteroidota</taxon>
        <taxon>Cytophagia</taxon>
        <taxon>Cytophagales</taxon>
        <taxon>Hymenobacteraceae</taxon>
        <taxon>Hymenobacter</taxon>
    </lineage>
</organism>
<evidence type="ECO:0000313" key="2">
    <source>
        <dbReference type="EMBL" id="OUJ74086.1"/>
    </source>
</evidence>
<reference evidence="2 3" key="1">
    <citation type="submission" date="2017-01" db="EMBL/GenBank/DDBJ databases">
        <title>A new Hymenobacter.</title>
        <authorList>
            <person name="Liang Y."/>
            <person name="Feng F."/>
        </authorList>
    </citation>
    <scope>NUCLEOTIDE SEQUENCE [LARGE SCALE GENOMIC DNA]</scope>
    <source>
        <strain evidence="2">MIMBbqt21</strain>
    </source>
</reference>
<dbReference type="AlphaFoldDB" id="A0A243WEG6"/>
<feature type="transmembrane region" description="Helical" evidence="1">
    <location>
        <begin position="12"/>
        <end position="31"/>
    </location>
</feature>
<gene>
    <name evidence="2" type="ORF">BXP70_10105</name>
</gene>
<keyword evidence="1" id="KW-1133">Transmembrane helix</keyword>
<dbReference type="RefSeq" id="WP_086593938.1">
    <property type="nucleotide sequence ID" value="NZ_MTSE01000004.1"/>
</dbReference>
<dbReference type="OrthoDB" id="844215at2"/>
<evidence type="ECO:0000256" key="1">
    <source>
        <dbReference type="SAM" id="Phobius"/>
    </source>
</evidence>
<protein>
    <recommendedName>
        <fullName evidence="4">AsmA-like C-terminal domain-containing protein</fullName>
    </recommendedName>
</protein>
<evidence type="ECO:0000313" key="3">
    <source>
        <dbReference type="Proteomes" id="UP000194873"/>
    </source>
</evidence>
<keyword evidence="1" id="KW-0472">Membrane</keyword>
<proteinExistence type="predicted"/>
<dbReference type="EMBL" id="MTSE01000004">
    <property type="protein sequence ID" value="OUJ74086.1"/>
    <property type="molecule type" value="Genomic_DNA"/>
</dbReference>
<dbReference type="Proteomes" id="UP000194873">
    <property type="component" value="Unassembled WGS sequence"/>
</dbReference>